<dbReference type="InterPro" id="IPR027417">
    <property type="entry name" value="P-loop_NTPase"/>
</dbReference>
<dbReference type="Gene3D" id="3.40.50.300">
    <property type="entry name" value="P-loop containing nucleotide triphosphate hydrolases"/>
    <property type="match status" value="1"/>
</dbReference>
<evidence type="ECO:0000313" key="6">
    <source>
        <dbReference type="EMBL" id="ODV92578.1"/>
    </source>
</evidence>
<comment type="function">
    <text evidence="5">Small GTPase required for proper localization of RNA polymerase II and III (RNAPII and RNAPIII). May act at an RNAP assembly step prior to nuclear import.</text>
</comment>
<dbReference type="GO" id="GO:0006606">
    <property type="term" value="P:protein import into nucleus"/>
    <property type="evidence" value="ECO:0007669"/>
    <property type="project" value="EnsemblFungi"/>
</dbReference>
<dbReference type="SUPFAM" id="SSF52540">
    <property type="entry name" value="P-loop containing nucleoside triphosphate hydrolases"/>
    <property type="match status" value="1"/>
</dbReference>
<dbReference type="GO" id="GO:0034087">
    <property type="term" value="P:establishment of mitotic sister chromatid cohesion"/>
    <property type="evidence" value="ECO:0007669"/>
    <property type="project" value="EnsemblFungi"/>
</dbReference>
<reference evidence="7" key="1">
    <citation type="submission" date="2016-02" db="EMBL/GenBank/DDBJ databases">
        <title>Comparative genomics of biotechnologically important yeasts.</title>
        <authorList>
            <consortium name="DOE Joint Genome Institute"/>
            <person name="Riley R."/>
            <person name="Haridas S."/>
            <person name="Wolfe K.H."/>
            <person name="Lopes M.R."/>
            <person name="Hittinger C.T."/>
            <person name="Goker M."/>
            <person name="Salamov A."/>
            <person name="Wisecaver J."/>
            <person name="Long T.M."/>
            <person name="Aerts A.L."/>
            <person name="Barry K."/>
            <person name="Choi C."/>
            <person name="Clum A."/>
            <person name="Coughlan A.Y."/>
            <person name="Deshpande S."/>
            <person name="Douglass A.P."/>
            <person name="Hanson S.J."/>
            <person name="Klenk H.-P."/>
            <person name="Labutti K."/>
            <person name="Lapidus A."/>
            <person name="Lindquist E."/>
            <person name="Lipzen A."/>
            <person name="Meier-Kolthoff J.P."/>
            <person name="Ohm R.A."/>
            <person name="Otillar R.P."/>
            <person name="Pangilinan J."/>
            <person name="Peng Y."/>
            <person name="Rokas A."/>
            <person name="Rosa C.A."/>
            <person name="Scheuner C."/>
            <person name="Sibirny A.A."/>
            <person name="Slot J.C."/>
            <person name="Stielow J.B."/>
            <person name="Sun H."/>
            <person name="Kurtzman C.P."/>
            <person name="Blackwell M."/>
            <person name="Jeffries T.W."/>
            <person name="Grigoriev I.V."/>
        </authorList>
    </citation>
    <scope>NUCLEOTIDE SEQUENCE [LARGE SCALE GENOMIC DNA]</scope>
    <source>
        <strain evidence="7">NRRL Y-17796</strain>
    </source>
</reference>
<dbReference type="GO" id="GO:0003924">
    <property type="term" value="F:GTPase activity"/>
    <property type="evidence" value="ECO:0007669"/>
    <property type="project" value="TreeGrafter"/>
</dbReference>
<evidence type="ECO:0000256" key="5">
    <source>
        <dbReference type="RuleBase" id="RU365059"/>
    </source>
</evidence>
<evidence type="ECO:0000256" key="2">
    <source>
        <dbReference type="ARBA" id="ARBA00022741"/>
    </source>
</evidence>
<dbReference type="CDD" id="cd17871">
    <property type="entry name" value="GPN2"/>
    <property type="match status" value="1"/>
</dbReference>
<evidence type="ECO:0000256" key="3">
    <source>
        <dbReference type="ARBA" id="ARBA00022801"/>
    </source>
</evidence>
<dbReference type="FunFam" id="3.40.50.300:FF:000338">
    <property type="entry name" value="GPN-loop GTPase 2"/>
    <property type="match status" value="1"/>
</dbReference>
<dbReference type="InterPro" id="IPR030231">
    <property type="entry name" value="Gpn2"/>
</dbReference>
<comment type="similarity">
    <text evidence="1 5">Belongs to the GPN-loop GTPase family.</text>
</comment>
<keyword evidence="7" id="KW-1185">Reference proteome</keyword>
<dbReference type="EMBL" id="KV453841">
    <property type="protein sequence ID" value="ODV92578.1"/>
    <property type="molecule type" value="Genomic_DNA"/>
</dbReference>
<dbReference type="PANTHER" id="PTHR21231">
    <property type="entry name" value="XPA-BINDING PROTEIN 1-RELATED"/>
    <property type="match status" value="1"/>
</dbReference>
<dbReference type="OrthoDB" id="5839at2759"/>
<dbReference type="InterPro" id="IPR004130">
    <property type="entry name" value="Gpn"/>
</dbReference>
<comment type="subunit">
    <text evidence="5">Binds to RNA polymerase II (RNAPII).</text>
</comment>
<evidence type="ECO:0000256" key="1">
    <source>
        <dbReference type="ARBA" id="ARBA00005290"/>
    </source>
</evidence>
<name>A0A1E4TLQ8_9ASCO</name>
<accession>A0A1E4TLQ8</accession>
<gene>
    <name evidence="6" type="ORF">CANCADRAFT_89122</name>
</gene>
<keyword evidence="3 5" id="KW-0378">Hydrolase</keyword>
<evidence type="ECO:0000256" key="4">
    <source>
        <dbReference type="ARBA" id="ARBA00023134"/>
    </source>
</evidence>
<keyword evidence="4 5" id="KW-0342">GTP-binding</keyword>
<dbReference type="GO" id="GO:0005525">
    <property type="term" value="F:GTP binding"/>
    <property type="evidence" value="ECO:0007669"/>
    <property type="project" value="UniProtKB-KW"/>
</dbReference>
<evidence type="ECO:0000313" key="7">
    <source>
        <dbReference type="Proteomes" id="UP000095023"/>
    </source>
</evidence>
<dbReference type="Proteomes" id="UP000095023">
    <property type="component" value="Unassembled WGS sequence"/>
</dbReference>
<dbReference type="AlphaFoldDB" id="A0A1E4TLQ8"/>
<dbReference type="Pfam" id="PF03029">
    <property type="entry name" value="ATP_bind_1"/>
    <property type="match status" value="1"/>
</dbReference>
<protein>
    <recommendedName>
        <fullName evidence="5">GPN-loop GTPase 2</fullName>
    </recommendedName>
</protein>
<sequence length="344" mass="39156">MPQFGQLVIGPPGAGKSTYCYGMFQFLSAIGRKASVVNLDPANDHVQYPCALDVRTYLKIEDVMETENLGPNGGIMRSMDILNEHWDEFYGEIKKLKGEYLLFDCPGQVEIFTHNNSLKTIFEKLQKDDYRLVVVNLIDSIHIISPSQYVSVLTLALRSMLQFTMPVVNVLTKIDLLHGYGKLDFNLDFYTEVQDIERLYPLVDQESSRMGHRLQGLTRALGELVTEFGLVAFEVLAVEDKRSMISLLLTIDKANGYAFGSTEIGGDSVWIDSVRQGGLDGADGPSLQERWIDYKDHYDRIQQEEFDKFQQAMEQQPAEPLSEEDQWLAEVKKFEQEFNMSAHK</sequence>
<keyword evidence="2 5" id="KW-0547">Nucleotide-binding</keyword>
<proteinExistence type="inferred from homology"/>
<dbReference type="GO" id="GO:0005737">
    <property type="term" value="C:cytoplasm"/>
    <property type="evidence" value="ECO:0007669"/>
    <property type="project" value="TreeGrafter"/>
</dbReference>
<dbReference type="PANTHER" id="PTHR21231:SF3">
    <property type="entry name" value="GPN-LOOP GTPASE 2"/>
    <property type="match status" value="1"/>
</dbReference>
<organism evidence="6 7">
    <name type="scientific">Tortispora caseinolytica NRRL Y-17796</name>
    <dbReference type="NCBI Taxonomy" id="767744"/>
    <lineage>
        <taxon>Eukaryota</taxon>
        <taxon>Fungi</taxon>
        <taxon>Dikarya</taxon>
        <taxon>Ascomycota</taxon>
        <taxon>Saccharomycotina</taxon>
        <taxon>Trigonopsidomycetes</taxon>
        <taxon>Trigonopsidales</taxon>
        <taxon>Trigonopsidaceae</taxon>
        <taxon>Tortispora</taxon>
    </lineage>
</organism>